<dbReference type="AlphaFoldDB" id="C8X4U8"/>
<dbReference type="Proteomes" id="UP000001052">
    <property type="component" value="Chromosome"/>
</dbReference>
<organism evidence="1 2">
    <name type="scientific">Desulfohalobium retbaense (strain ATCC 49708 / DSM 5692 / JCM 16813 / HR100)</name>
    <dbReference type="NCBI Taxonomy" id="485915"/>
    <lineage>
        <taxon>Bacteria</taxon>
        <taxon>Pseudomonadati</taxon>
        <taxon>Thermodesulfobacteriota</taxon>
        <taxon>Desulfovibrionia</taxon>
        <taxon>Desulfovibrionales</taxon>
        <taxon>Desulfohalobiaceae</taxon>
        <taxon>Desulfohalobium</taxon>
    </lineage>
</organism>
<reference evidence="2" key="1">
    <citation type="submission" date="2009-09" db="EMBL/GenBank/DDBJ databases">
        <title>The complete chromosome of Desulfohalobium retbaense DSM 5692.</title>
        <authorList>
            <consortium name="US DOE Joint Genome Institute (JGI-PGF)"/>
            <person name="Lucas S."/>
            <person name="Copeland A."/>
            <person name="Lapidus A."/>
            <person name="Glavina del Rio T."/>
            <person name="Dalin E."/>
            <person name="Tice H."/>
            <person name="Bruce D."/>
            <person name="Goodwin L."/>
            <person name="Pitluck S."/>
            <person name="Kyrpides N."/>
            <person name="Mavromatis K."/>
            <person name="Ivanova N."/>
            <person name="Mikhailova N."/>
            <person name="Munk A.C."/>
            <person name="Brettin T."/>
            <person name="Detter J.C."/>
            <person name="Han C."/>
            <person name="Tapia R."/>
            <person name="Larimer F."/>
            <person name="Land M."/>
            <person name="Hauser L."/>
            <person name="Markowitz V."/>
            <person name="Cheng J.-F."/>
            <person name="Hugenholtz P."/>
            <person name="Woyke T."/>
            <person name="Wu D."/>
            <person name="Spring S."/>
            <person name="Klenk H.-P."/>
            <person name="Eisen J.A."/>
        </authorList>
    </citation>
    <scope>NUCLEOTIDE SEQUENCE [LARGE SCALE GENOMIC DNA]</scope>
    <source>
        <strain evidence="2">DSM 5692</strain>
    </source>
</reference>
<protein>
    <recommendedName>
        <fullName evidence="3">ABC transporter substrate binding protein</fullName>
    </recommendedName>
</protein>
<accession>C8X4U8</accession>
<dbReference type="Pfam" id="PF04392">
    <property type="entry name" value="ABC_sub_bind"/>
    <property type="match status" value="1"/>
</dbReference>
<evidence type="ECO:0000313" key="1">
    <source>
        <dbReference type="EMBL" id="ACV69445.1"/>
    </source>
</evidence>
<dbReference type="CDD" id="cd06325">
    <property type="entry name" value="PBP1_ABC_unchar_transporter"/>
    <property type="match status" value="1"/>
</dbReference>
<name>C8X4U8_DESRD</name>
<dbReference type="InterPro" id="IPR007487">
    <property type="entry name" value="ABC_transpt-TYRBP-like"/>
</dbReference>
<dbReference type="RefSeq" id="WP_015752586.1">
    <property type="nucleotide sequence ID" value="NC_013223.1"/>
</dbReference>
<dbReference type="KEGG" id="drt:Dret_2161"/>
<dbReference type="SUPFAM" id="SSF53822">
    <property type="entry name" value="Periplasmic binding protein-like I"/>
    <property type="match status" value="1"/>
</dbReference>
<dbReference type="STRING" id="485915.Dret_2161"/>
<dbReference type="PANTHER" id="PTHR35271:SF1">
    <property type="entry name" value="ABC TRANSPORTER, SUBSTRATE-BINDING LIPOPROTEIN"/>
    <property type="match status" value="1"/>
</dbReference>
<dbReference type="OrthoDB" id="9776955at2"/>
<dbReference type="EMBL" id="CP001734">
    <property type="protein sequence ID" value="ACV69445.1"/>
    <property type="molecule type" value="Genomic_DNA"/>
</dbReference>
<dbReference type="InterPro" id="IPR028082">
    <property type="entry name" value="Peripla_BP_I"/>
</dbReference>
<reference evidence="1 2" key="2">
    <citation type="journal article" date="2010" name="Stand. Genomic Sci.">
        <title>Complete genome sequence of Desulfohalobium retbaense type strain (HR(100)).</title>
        <authorList>
            <person name="Spring S."/>
            <person name="Nolan M."/>
            <person name="Lapidus A."/>
            <person name="Glavina Del Rio T."/>
            <person name="Copeland A."/>
            <person name="Tice H."/>
            <person name="Cheng J.F."/>
            <person name="Lucas S."/>
            <person name="Land M."/>
            <person name="Chen F."/>
            <person name="Bruce D."/>
            <person name="Goodwin L."/>
            <person name="Pitluck S."/>
            <person name="Ivanova N."/>
            <person name="Mavromatis K."/>
            <person name="Mikhailova N."/>
            <person name="Pati A."/>
            <person name="Chen A."/>
            <person name="Palaniappan K."/>
            <person name="Hauser L."/>
            <person name="Chang Y.J."/>
            <person name="Jeffries C.D."/>
            <person name="Munk C."/>
            <person name="Kiss H."/>
            <person name="Chain P."/>
            <person name="Han C."/>
            <person name="Brettin T."/>
            <person name="Detter J.C."/>
            <person name="Schuler E."/>
            <person name="Goker M."/>
            <person name="Rohde M."/>
            <person name="Bristow J."/>
            <person name="Eisen J.A."/>
            <person name="Markowitz V."/>
            <person name="Hugenholtz P."/>
            <person name="Kyrpides N.C."/>
            <person name="Klenk H.P."/>
        </authorList>
    </citation>
    <scope>NUCLEOTIDE SEQUENCE [LARGE SCALE GENOMIC DNA]</scope>
    <source>
        <strain evidence="1 2">DSM 5692</strain>
    </source>
</reference>
<dbReference type="eggNOG" id="COG2984">
    <property type="taxonomic scope" value="Bacteria"/>
</dbReference>
<dbReference type="Gene3D" id="3.40.50.2300">
    <property type="match status" value="2"/>
</dbReference>
<evidence type="ECO:0000313" key="2">
    <source>
        <dbReference type="Proteomes" id="UP000001052"/>
    </source>
</evidence>
<dbReference type="PANTHER" id="PTHR35271">
    <property type="entry name" value="ABC TRANSPORTER, SUBSTRATE-BINDING LIPOPROTEIN-RELATED"/>
    <property type="match status" value="1"/>
</dbReference>
<keyword evidence="2" id="KW-1185">Reference proteome</keyword>
<gene>
    <name evidence="1" type="ordered locus">Dret_2161</name>
</gene>
<dbReference type="HOGENOM" id="CLU_058196_0_0_7"/>
<evidence type="ECO:0008006" key="3">
    <source>
        <dbReference type="Google" id="ProtNLM"/>
    </source>
</evidence>
<proteinExistence type="predicted"/>
<sequence>MTHKTNLLIAAVVTVLVFFGASVQAKTYEISVSQFVEHPALDAVLQGFQDAVAEAGIEVDYNVHNAQANTAITGQIAQQIAGERPDLVLAIATPTAQACAQVTKKAPHMAKTPLLFSAVTDPVGSGLVDNLERPGGNITGTSDLTPIGKHLDLIRTIQPELKTVGVIYNAGEANSKTLVGLVRDEGQKRGIAVEEATAARSSEVYQAAKSLVGVADAVYVPTDNTIVSAFESVTKVCLDNDLPLYAADVDSVPRGAIAALGFDYYKHGRQTGNMAVRILRGADPGQTPVEMQKDLELHLNLESAQAIGVEIPQKLKDQAAKIYE</sequence>